<dbReference type="STRING" id="2041.AERYTH_02325"/>
<dbReference type="Proteomes" id="UP000067689">
    <property type="component" value="Chromosome"/>
</dbReference>
<accession>A0A0U4C6Q3</accession>
<feature type="compositionally biased region" description="Basic and acidic residues" evidence="1">
    <location>
        <begin position="43"/>
        <end position="55"/>
    </location>
</feature>
<dbReference type="RefSeq" id="WP_067854147.1">
    <property type="nucleotide sequence ID" value="NZ_CP011502.1"/>
</dbReference>
<gene>
    <name evidence="3" type="ORF">AERYTH_02325</name>
</gene>
<dbReference type="KEGG" id="aer:AERYTH_02325"/>
<feature type="region of interest" description="Disordered" evidence="1">
    <location>
        <begin position="43"/>
        <end position="89"/>
    </location>
</feature>
<keyword evidence="2" id="KW-1133">Transmembrane helix</keyword>
<feature type="transmembrane region" description="Helical" evidence="2">
    <location>
        <begin position="16"/>
        <end position="38"/>
    </location>
</feature>
<sequence length="89" mass="9391">MGTGAAAVGELSAHPVAVLAIPAFVPVVGIVLTVLWIARQDRRAAAQEADPDPRPDPSAAPPLLDVDASPSPRRPWRDRLPRLVIGDDD</sequence>
<dbReference type="AlphaFoldDB" id="A0A0U4C6Q3"/>
<dbReference type="EMBL" id="CP011502">
    <property type="protein sequence ID" value="ALX03614.1"/>
    <property type="molecule type" value="Genomic_DNA"/>
</dbReference>
<keyword evidence="4" id="KW-1185">Reference proteome</keyword>
<evidence type="ECO:0000313" key="3">
    <source>
        <dbReference type="EMBL" id="ALX03614.1"/>
    </source>
</evidence>
<keyword evidence="2" id="KW-0472">Membrane</keyword>
<feature type="compositionally biased region" description="Low complexity" evidence="1">
    <location>
        <begin position="61"/>
        <end position="71"/>
    </location>
</feature>
<evidence type="ECO:0000256" key="2">
    <source>
        <dbReference type="SAM" id="Phobius"/>
    </source>
</evidence>
<proteinExistence type="predicted"/>
<protein>
    <submittedName>
        <fullName evidence="3">Uncharacterized protein</fullName>
    </submittedName>
</protein>
<evidence type="ECO:0000313" key="4">
    <source>
        <dbReference type="Proteomes" id="UP000067689"/>
    </source>
</evidence>
<organism evidence="3 4">
    <name type="scientific">Aeromicrobium erythreum</name>
    <dbReference type="NCBI Taxonomy" id="2041"/>
    <lineage>
        <taxon>Bacteria</taxon>
        <taxon>Bacillati</taxon>
        <taxon>Actinomycetota</taxon>
        <taxon>Actinomycetes</taxon>
        <taxon>Propionibacteriales</taxon>
        <taxon>Nocardioidaceae</taxon>
        <taxon>Aeromicrobium</taxon>
    </lineage>
</organism>
<name>A0A0U4C6Q3_9ACTN</name>
<reference evidence="3 4" key="1">
    <citation type="journal article" date="1991" name="Int. J. Syst. Bacteriol.">
        <title>Description of the erythromycin-producing bacterium Arthrobacter sp. strain NRRL B-3381 as Aeromicrobium erythreum gen. nov., sp. nov.</title>
        <authorList>
            <person name="Miller E.S."/>
            <person name="Woese C.R."/>
            <person name="Brenner S."/>
        </authorList>
    </citation>
    <scope>NUCLEOTIDE SEQUENCE [LARGE SCALE GENOMIC DNA]</scope>
    <source>
        <strain evidence="3 4">AR18</strain>
    </source>
</reference>
<keyword evidence="2" id="KW-0812">Transmembrane</keyword>
<dbReference type="PATRIC" id="fig|2041.4.peg.491"/>
<evidence type="ECO:0000256" key="1">
    <source>
        <dbReference type="SAM" id="MobiDB-lite"/>
    </source>
</evidence>